<dbReference type="AlphaFoldDB" id="A0A7J5Z007"/>
<evidence type="ECO:0000313" key="3">
    <source>
        <dbReference type="Proteomes" id="UP000518266"/>
    </source>
</evidence>
<protein>
    <submittedName>
        <fullName evidence="2">Uncharacterized protein</fullName>
    </submittedName>
</protein>
<sequence>MLAVSRPMSEELSSRSQRAVGRRKDTQRISTASLALAQPQTTNSSQWNNPNPESKSRTRNLKMATSSERSPPPFPDSEDQDVLDTEEVGGRDSHSDEDDGDDLFMSTSNPPLTGMDSILSPTIEPSNVLMKPPVDLMADPLFEPVSIQTANTPSSKVEPSDDFVDLTNNITDSLDEEDAAESPVADAEEDKTEIPLDEPAEEFEDIFGSETEAPQEE</sequence>
<dbReference type="Proteomes" id="UP000518266">
    <property type="component" value="Unassembled WGS sequence"/>
</dbReference>
<feature type="compositionally biased region" description="Acidic residues" evidence="1">
    <location>
        <begin position="76"/>
        <end position="87"/>
    </location>
</feature>
<feature type="compositionally biased region" description="Polar residues" evidence="1">
    <location>
        <begin position="28"/>
        <end position="53"/>
    </location>
</feature>
<name>A0A7J5Z007_DISMA</name>
<feature type="region of interest" description="Disordered" evidence="1">
    <location>
        <begin position="172"/>
        <end position="217"/>
    </location>
</feature>
<dbReference type="OrthoDB" id="10610863at2759"/>
<keyword evidence="3" id="KW-1185">Reference proteome</keyword>
<comment type="caution">
    <text evidence="2">The sequence shown here is derived from an EMBL/GenBank/DDBJ whole genome shotgun (WGS) entry which is preliminary data.</text>
</comment>
<gene>
    <name evidence="2" type="ORF">F7725_023207</name>
</gene>
<reference evidence="2 3" key="1">
    <citation type="submission" date="2020-03" db="EMBL/GenBank/DDBJ databases">
        <title>Dissostichus mawsoni Genome sequencing and assembly.</title>
        <authorList>
            <person name="Park H."/>
        </authorList>
    </citation>
    <scope>NUCLEOTIDE SEQUENCE [LARGE SCALE GENOMIC DNA]</scope>
    <source>
        <strain evidence="2">DM0001</strain>
        <tissue evidence="2">Muscle</tissue>
    </source>
</reference>
<feature type="region of interest" description="Disordered" evidence="1">
    <location>
        <begin position="1"/>
        <end position="127"/>
    </location>
</feature>
<evidence type="ECO:0000256" key="1">
    <source>
        <dbReference type="SAM" id="MobiDB-lite"/>
    </source>
</evidence>
<evidence type="ECO:0000313" key="2">
    <source>
        <dbReference type="EMBL" id="KAF3855152.1"/>
    </source>
</evidence>
<dbReference type="GO" id="GO:0006886">
    <property type="term" value="P:intracellular protein transport"/>
    <property type="evidence" value="ECO:0007669"/>
    <property type="project" value="InterPro"/>
</dbReference>
<dbReference type="EMBL" id="JAAKFY010000007">
    <property type="protein sequence ID" value="KAF3855152.1"/>
    <property type="molecule type" value="Genomic_DNA"/>
</dbReference>
<organism evidence="2 3">
    <name type="scientific">Dissostichus mawsoni</name>
    <name type="common">Antarctic cod</name>
    <dbReference type="NCBI Taxonomy" id="36200"/>
    <lineage>
        <taxon>Eukaryota</taxon>
        <taxon>Metazoa</taxon>
        <taxon>Chordata</taxon>
        <taxon>Craniata</taxon>
        <taxon>Vertebrata</taxon>
        <taxon>Euteleostomi</taxon>
        <taxon>Actinopterygii</taxon>
        <taxon>Neopterygii</taxon>
        <taxon>Teleostei</taxon>
        <taxon>Neoteleostei</taxon>
        <taxon>Acanthomorphata</taxon>
        <taxon>Eupercaria</taxon>
        <taxon>Perciformes</taxon>
        <taxon>Notothenioidei</taxon>
        <taxon>Nototheniidae</taxon>
        <taxon>Dissostichus</taxon>
    </lineage>
</organism>
<proteinExistence type="predicted"/>
<feature type="compositionally biased region" description="Acidic residues" evidence="1">
    <location>
        <begin position="173"/>
        <end position="217"/>
    </location>
</feature>
<accession>A0A7J5Z007</accession>